<dbReference type="NCBIfam" id="NF003346">
    <property type="entry name" value="PRK04366.1"/>
    <property type="match status" value="1"/>
</dbReference>
<evidence type="ECO:0000256" key="1">
    <source>
        <dbReference type="ARBA" id="ARBA00001933"/>
    </source>
</evidence>
<dbReference type="HAMAP" id="MF_00711">
    <property type="entry name" value="GcvP"/>
    <property type="match status" value="1"/>
</dbReference>
<dbReference type="PANTHER" id="PTHR11773:SF1">
    <property type="entry name" value="GLYCINE DEHYDROGENASE (DECARBOXYLATING), MITOCHONDRIAL"/>
    <property type="match status" value="1"/>
</dbReference>
<dbReference type="FunFam" id="3.40.640.10:FF:000005">
    <property type="entry name" value="Glycine dehydrogenase (decarboxylating), mitochondrial"/>
    <property type="match status" value="1"/>
</dbReference>
<evidence type="ECO:0000256" key="7">
    <source>
        <dbReference type="ARBA" id="ARBA00049026"/>
    </source>
</evidence>
<comment type="similarity">
    <text evidence="3 8">Belongs to the GcvP family.</text>
</comment>
<dbReference type="InterPro" id="IPR015422">
    <property type="entry name" value="PyrdxlP-dep_Trfase_small"/>
</dbReference>
<comment type="caution">
    <text evidence="12">The sequence shown here is derived from an EMBL/GenBank/DDBJ whole genome shotgun (WGS) entry which is preliminary data.</text>
</comment>
<keyword evidence="6 8" id="KW-0560">Oxidoreductase</keyword>
<dbReference type="InterPro" id="IPR049315">
    <property type="entry name" value="GDC-P_N"/>
</dbReference>
<dbReference type="InterPro" id="IPR049316">
    <property type="entry name" value="GDC-P_C"/>
</dbReference>
<evidence type="ECO:0000256" key="5">
    <source>
        <dbReference type="ARBA" id="ARBA00022898"/>
    </source>
</evidence>
<evidence type="ECO:0000256" key="2">
    <source>
        <dbReference type="ARBA" id="ARBA00003788"/>
    </source>
</evidence>
<dbReference type="OrthoDB" id="9801272at2"/>
<feature type="domain" description="Glycine dehydrogenase C-terminal" evidence="11">
    <location>
        <begin position="785"/>
        <end position="906"/>
    </location>
</feature>
<dbReference type="InterPro" id="IPR003437">
    <property type="entry name" value="GcvP"/>
</dbReference>
<keyword evidence="5 8" id="KW-0663">Pyridoxal phosphate</keyword>
<dbReference type="InterPro" id="IPR015421">
    <property type="entry name" value="PyrdxlP-dep_Trfase_major"/>
</dbReference>
<sequence length="964" mass="104123">MTRTSLTQLEARDAFIARHIGPDANEQQEMLSVLGYASRAALIDAIVPANIRNQAALPLGAYTQPMPENEALNKLKKIASKNKVLKSLIGQGYYNTLTPNVILRNIFENPAWYTAYTPYQPEISQGRLEAILNFQQTITDLTGMGIANASMLDEGTAAAEAMTLIQRVSKSKSNVFYVADDVLPQTLEVVQTRAKPLDITVKVFHPAELAGIGECFGVLLQYPGVNGNVRDYKADVEAIKAKGAMVVAAADLLALTMLTPPGEWGADVAVGNSQRFGVPLGFGGPHAGYMATRDEFKRSMPGRLVGVTIDAQGNKAYRLALQTREQHIRREKATSNICTAQVLLAVMASMYAVYHGPQGLLQIAKRVHRLTGVLASNLKTLGYTITNDSWFDTLTVQVKNAEQLHASAHSHGVNLRVIDATHVGVSLDETTTREDIALLWTVFSHPVGGPAHGPDFDSVEAAVERSFPESLARSSAYLSHPVFNRYHSETEMLRYLRSLADKDLALDRTMIPLGSCTMKLNATSEMIPVTWPEFSTIHPFAPEAQTVGYREMIASLEEMLCAVTGYAAVSLQPNAGSQGEYAGLLVIQAYHQSRGEGHRNICLIPSSAHGTNPASASMVGMQVVVTACDANGNVDLADLKAKAEQHSKNLACVMVTYPSTHGVFEEGIRELCDIVHSHGGQVYVDGANMNALVGVAAPGAFGGDVSHLNLHKTFCIPHGGGGPGVGPIGVGAHLAKFLPNQRSNGYIRDNAGIGSVSAAPYGSASILPISWMYIAMMGAEGLTAATETAILNANYIARRLAPHFPVLYSGHDGLVAHECIIDLRPLQDATGISNEDVAKRLMDFGFHAPTMSFPVPGTLMIEPTESESKAEMDRFIDAMIAIRGEIAKVESGEFDKLNNPLKFAPHTAEVLTADVWDRKYSREVAAYPVPSLRKQKYWPPVGRADNVYGDRNLFCGCAPISDYE</sequence>
<comment type="cofactor">
    <cofactor evidence="1 8 9">
        <name>pyridoxal 5'-phosphate</name>
        <dbReference type="ChEBI" id="CHEBI:597326"/>
    </cofactor>
</comment>
<feature type="domain" description="Glycine cleavage system P-protein N-terminal" evidence="10">
    <location>
        <begin position="457"/>
        <end position="749"/>
    </location>
</feature>
<reference evidence="12 13" key="1">
    <citation type="submission" date="2019-11" db="EMBL/GenBank/DDBJ databases">
        <title>Type strains purchased from KCTC, JCM and DSMZ.</title>
        <authorList>
            <person name="Lu H."/>
        </authorList>
    </citation>
    <scope>NUCLEOTIDE SEQUENCE [LARGE SCALE GENOMIC DNA]</scope>
    <source>
        <strain evidence="12 13">KCTC 22382</strain>
    </source>
</reference>
<feature type="domain" description="Glycine cleavage system P-protein N-terminal" evidence="10">
    <location>
        <begin position="18"/>
        <end position="443"/>
    </location>
</feature>
<protein>
    <recommendedName>
        <fullName evidence="8">Glycine dehydrogenase (decarboxylating)</fullName>
        <ecNumber evidence="8">1.4.4.2</ecNumber>
    </recommendedName>
    <alternativeName>
        <fullName evidence="8">Glycine cleavage system P-protein</fullName>
    </alternativeName>
    <alternativeName>
        <fullName evidence="8">Glycine decarboxylase</fullName>
    </alternativeName>
    <alternativeName>
        <fullName evidence="8">Glycine dehydrogenase (aminomethyl-transferring)</fullName>
    </alternativeName>
</protein>
<dbReference type="GO" id="GO:0030170">
    <property type="term" value="F:pyridoxal phosphate binding"/>
    <property type="evidence" value="ECO:0007669"/>
    <property type="project" value="TreeGrafter"/>
</dbReference>
<evidence type="ECO:0000256" key="6">
    <source>
        <dbReference type="ARBA" id="ARBA00023002"/>
    </source>
</evidence>
<evidence type="ECO:0000256" key="8">
    <source>
        <dbReference type="HAMAP-Rule" id="MF_00711"/>
    </source>
</evidence>
<dbReference type="NCBIfam" id="TIGR00461">
    <property type="entry name" value="gcvP"/>
    <property type="match status" value="1"/>
</dbReference>
<evidence type="ECO:0000313" key="13">
    <source>
        <dbReference type="Proteomes" id="UP000475582"/>
    </source>
</evidence>
<dbReference type="PANTHER" id="PTHR11773">
    <property type="entry name" value="GLYCINE DEHYDROGENASE, DECARBOXYLATING"/>
    <property type="match status" value="1"/>
</dbReference>
<dbReference type="AlphaFoldDB" id="A0A6L6PHA9"/>
<dbReference type="Pfam" id="PF21478">
    <property type="entry name" value="GcvP2_C"/>
    <property type="match status" value="1"/>
</dbReference>
<dbReference type="GO" id="GO:0005829">
    <property type="term" value="C:cytosol"/>
    <property type="evidence" value="ECO:0007669"/>
    <property type="project" value="TreeGrafter"/>
</dbReference>
<dbReference type="GO" id="GO:0016594">
    <property type="term" value="F:glycine binding"/>
    <property type="evidence" value="ECO:0007669"/>
    <property type="project" value="TreeGrafter"/>
</dbReference>
<evidence type="ECO:0000256" key="4">
    <source>
        <dbReference type="ARBA" id="ARBA00011690"/>
    </source>
</evidence>
<gene>
    <name evidence="8 12" type="primary">gcvP</name>
    <name evidence="12" type="ORF">GM676_12800</name>
</gene>
<dbReference type="EC" id="1.4.4.2" evidence="8"/>
<organism evidence="12 13">
    <name type="scientific">Duganella radicis</name>
    <dbReference type="NCBI Taxonomy" id="551988"/>
    <lineage>
        <taxon>Bacteria</taxon>
        <taxon>Pseudomonadati</taxon>
        <taxon>Pseudomonadota</taxon>
        <taxon>Betaproteobacteria</taxon>
        <taxon>Burkholderiales</taxon>
        <taxon>Oxalobacteraceae</taxon>
        <taxon>Telluria group</taxon>
        <taxon>Duganella</taxon>
    </lineage>
</organism>
<comment type="function">
    <text evidence="2 8">The glycine cleavage system catalyzes the degradation of glycine. The P protein binds the alpha-amino group of glycine through its pyridoxal phosphate cofactor; CO(2) is released and the remaining methylamine moiety is then transferred to the lipoamide cofactor of the H protein.</text>
</comment>
<dbReference type="GO" id="GO:0005960">
    <property type="term" value="C:glycine cleavage complex"/>
    <property type="evidence" value="ECO:0007669"/>
    <property type="project" value="TreeGrafter"/>
</dbReference>
<dbReference type="InterPro" id="IPR015424">
    <property type="entry name" value="PyrdxlP-dep_Trfase"/>
</dbReference>
<feature type="modified residue" description="N6-(pyridoxal phosphate)lysine" evidence="8 9">
    <location>
        <position position="712"/>
    </location>
</feature>
<dbReference type="RefSeq" id="WP_155463952.1">
    <property type="nucleotide sequence ID" value="NZ_WNKY01000011.1"/>
</dbReference>
<dbReference type="Gene3D" id="3.90.1150.10">
    <property type="entry name" value="Aspartate Aminotransferase, domain 1"/>
    <property type="match status" value="2"/>
</dbReference>
<dbReference type="CDD" id="cd00613">
    <property type="entry name" value="GDC-P"/>
    <property type="match status" value="2"/>
</dbReference>
<dbReference type="GO" id="GO:0004375">
    <property type="term" value="F:glycine dehydrogenase (decarboxylating) activity"/>
    <property type="evidence" value="ECO:0007669"/>
    <property type="project" value="UniProtKB-EC"/>
</dbReference>
<evidence type="ECO:0000259" key="10">
    <source>
        <dbReference type="Pfam" id="PF02347"/>
    </source>
</evidence>
<dbReference type="Gene3D" id="3.40.640.10">
    <property type="entry name" value="Type I PLP-dependent aspartate aminotransferase-like (Major domain)"/>
    <property type="match status" value="2"/>
</dbReference>
<evidence type="ECO:0000256" key="3">
    <source>
        <dbReference type="ARBA" id="ARBA00010756"/>
    </source>
</evidence>
<proteinExistence type="inferred from homology"/>
<dbReference type="SUPFAM" id="SSF53383">
    <property type="entry name" value="PLP-dependent transferases"/>
    <property type="match status" value="2"/>
</dbReference>
<dbReference type="GO" id="GO:0019464">
    <property type="term" value="P:glycine decarboxylation via glycine cleavage system"/>
    <property type="evidence" value="ECO:0007669"/>
    <property type="project" value="UniProtKB-UniRule"/>
</dbReference>
<evidence type="ECO:0000313" key="12">
    <source>
        <dbReference type="EMBL" id="MTV38456.1"/>
    </source>
</evidence>
<accession>A0A6L6PHA9</accession>
<dbReference type="FunFam" id="3.90.1150.10:FF:000007">
    <property type="entry name" value="Glycine dehydrogenase (decarboxylating), mitochondrial"/>
    <property type="match status" value="1"/>
</dbReference>
<dbReference type="Proteomes" id="UP000475582">
    <property type="component" value="Unassembled WGS sequence"/>
</dbReference>
<name>A0A6L6PHA9_9BURK</name>
<comment type="catalytic activity">
    <reaction evidence="7 8">
        <text>N(6)-[(R)-lipoyl]-L-lysyl-[glycine-cleavage complex H protein] + glycine + H(+) = N(6)-[(R)-S(8)-aminomethyldihydrolipoyl]-L-lysyl-[glycine-cleavage complex H protein] + CO2</text>
        <dbReference type="Rhea" id="RHEA:24304"/>
        <dbReference type="Rhea" id="RHEA-COMP:10494"/>
        <dbReference type="Rhea" id="RHEA-COMP:10495"/>
        <dbReference type="ChEBI" id="CHEBI:15378"/>
        <dbReference type="ChEBI" id="CHEBI:16526"/>
        <dbReference type="ChEBI" id="CHEBI:57305"/>
        <dbReference type="ChEBI" id="CHEBI:83099"/>
        <dbReference type="ChEBI" id="CHEBI:83143"/>
        <dbReference type="EC" id="1.4.4.2"/>
    </reaction>
</comment>
<evidence type="ECO:0000256" key="9">
    <source>
        <dbReference type="PIRSR" id="PIRSR603437-50"/>
    </source>
</evidence>
<keyword evidence="13" id="KW-1185">Reference proteome</keyword>
<comment type="subunit">
    <text evidence="4 8">The glycine cleavage system is composed of four proteins: P, T, L and H.</text>
</comment>
<dbReference type="Pfam" id="PF02347">
    <property type="entry name" value="GDC-P"/>
    <property type="match status" value="2"/>
</dbReference>
<dbReference type="FunFam" id="3.40.640.10:FF:000007">
    <property type="entry name" value="glycine dehydrogenase (Decarboxylating), mitochondrial"/>
    <property type="match status" value="1"/>
</dbReference>
<evidence type="ECO:0000259" key="11">
    <source>
        <dbReference type="Pfam" id="PF21478"/>
    </source>
</evidence>
<dbReference type="InterPro" id="IPR020581">
    <property type="entry name" value="GDC_P"/>
</dbReference>
<dbReference type="EMBL" id="WNKY01000011">
    <property type="protein sequence ID" value="MTV38456.1"/>
    <property type="molecule type" value="Genomic_DNA"/>
</dbReference>